<dbReference type="GO" id="GO:0003677">
    <property type="term" value="F:DNA binding"/>
    <property type="evidence" value="ECO:0007669"/>
    <property type="project" value="UniProtKB-KW"/>
</dbReference>
<dbReference type="Gene3D" id="1.10.10.10">
    <property type="entry name" value="Winged helix-like DNA-binding domain superfamily/Winged helix DNA-binding domain"/>
    <property type="match status" value="1"/>
</dbReference>
<dbReference type="InterPro" id="IPR001867">
    <property type="entry name" value="OmpR/PhoB-type_DNA-bd"/>
</dbReference>
<dbReference type="EMBL" id="UFVD01000001">
    <property type="protein sequence ID" value="SUX10795.1"/>
    <property type="molecule type" value="Genomic_DNA"/>
</dbReference>
<organism evidence="3 4">
    <name type="scientific">Campylobacter sputorum subsp. sputorum</name>
    <dbReference type="NCBI Taxonomy" id="32024"/>
    <lineage>
        <taxon>Bacteria</taxon>
        <taxon>Pseudomonadati</taxon>
        <taxon>Campylobacterota</taxon>
        <taxon>Epsilonproteobacteria</taxon>
        <taxon>Campylobacterales</taxon>
        <taxon>Campylobacteraceae</taxon>
        <taxon>Campylobacter</taxon>
    </lineage>
</organism>
<dbReference type="GO" id="GO:0000160">
    <property type="term" value="P:phosphorelay signal transduction system"/>
    <property type="evidence" value="ECO:0007669"/>
    <property type="project" value="InterPro"/>
</dbReference>
<evidence type="ECO:0000313" key="4">
    <source>
        <dbReference type="Proteomes" id="UP000254920"/>
    </source>
</evidence>
<name>A0A381DJI4_9BACT</name>
<evidence type="ECO:0000259" key="2">
    <source>
        <dbReference type="Pfam" id="PF00486"/>
    </source>
</evidence>
<keyword evidence="4" id="KW-1185">Reference proteome</keyword>
<dbReference type="Pfam" id="PF00486">
    <property type="entry name" value="Trans_reg_C"/>
    <property type="match status" value="1"/>
</dbReference>
<evidence type="ECO:0000313" key="3">
    <source>
        <dbReference type="EMBL" id="SUX10795.1"/>
    </source>
</evidence>
<gene>
    <name evidence="3" type="ORF">NCTC12475_01006</name>
</gene>
<protein>
    <submittedName>
        <fullName evidence="3">Putative two-component regulator</fullName>
    </submittedName>
</protein>
<dbReference type="AlphaFoldDB" id="A0A381DJI4"/>
<dbReference type="STRING" id="32024.GCA_000788295_01748"/>
<feature type="domain" description="OmpR/PhoB-type" evidence="2">
    <location>
        <begin position="3"/>
        <end position="66"/>
    </location>
</feature>
<sequence>MSLNEHKLLWLFIHNIDKIVSYDMINEYVYFGKDTQKSSIHNAITRLKKSLGDIDIINIPSIGYTLKKYKE</sequence>
<proteinExistence type="predicted"/>
<dbReference type="GO" id="GO:0006355">
    <property type="term" value="P:regulation of DNA-templated transcription"/>
    <property type="evidence" value="ECO:0007669"/>
    <property type="project" value="InterPro"/>
</dbReference>
<dbReference type="SUPFAM" id="SSF46894">
    <property type="entry name" value="C-terminal effector domain of the bipartite response regulators"/>
    <property type="match status" value="1"/>
</dbReference>
<evidence type="ECO:0000256" key="1">
    <source>
        <dbReference type="ARBA" id="ARBA00023125"/>
    </source>
</evidence>
<dbReference type="Proteomes" id="UP000254920">
    <property type="component" value="Unassembled WGS sequence"/>
</dbReference>
<dbReference type="InterPro" id="IPR036388">
    <property type="entry name" value="WH-like_DNA-bd_sf"/>
</dbReference>
<reference evidence="3 4" key="1">
    <citation type="submission" date="2018-06" db="EMBL/GenBank/DDBJ databases">
        <authorList>
            <consortium name="Pathogen Informatics"/>
            <person name="Doyle S."/>
        </authorList>
    </citation>
    <scope>NUCLEOTIDE SEQUENCE [LARGE SCALE GENOMIC DNA]</scope>
    <source>
        <strain evidence="3 4">NCTC12475</strain>
    </source>
</reference>
<dbReference type="InterPro" id="IPR016032">
    <property type="entry name" value="Sig_transdc_resp-reg_C-effctor"/>
</dbReference>
<accession>A0A381DJI4</accession>
<keyword evidence="1" id="KW-0238">DNA-binding</keyword>